<keyword evidence="4" id="KW-1185">Reference proteome</keyword>
<dbReference type="SUPFAM" id="SSF48695">
    <property type="entry name" value="Multiheme cytochromes"/>
    <property type="match status" value="1"/>
</dbReference>
<dbReference type="PANTHER" id="PTHR35038:SF6">
    <property type="entry name" value="SURFACE LOCALIZED DECAHEME CYTOCHROME C LIPOPROTEIN"/>
    <property type="match status" value="1"/>
</dbReference>
<comment type="caution">
    <text evidence="3">The sequence shown here is derived from an EMBL/GenBank/DDBJ whole genome shotgun (WGS) entry which is preliminary data.</text>
</comment>
<dbReference type="Gene3D" id="1.10.1130.10">
    <property type="entry name" value="Flavocytochrome C3, Chain A"/>
    <property type="match status" value="1"/>
</dbReference>
<gene>
    <name evidence="3" type="ORF">KI810_16260</name>
</gene>
<evidence type="ECO:0000256" key="1">
    <source>
        <dbReference type="ARBA" id="ARBA00022729"/>
    </source>
</evidence>
<sequence>MRLGYLLPLFLVLLTTSLSGCGNDTSVSQTKSNFAASETCITCHSAQKTVSPVTLASVTDEWYSSLHNIKKGASCIDCHGSGNGHPSTCGSCHGGATTVGLEFHNPVAAGRCYNCHGVDATVFPLGKGKRHFDIYTTSNAVGTKVPTATYVGTQNTCSNCHAPHKNDLLPQHREWAESGHGKVDADPWIHYTFNTRNTCNRCHTTTGFLKYIKTGNDSAWATKGEQEMLRCNGCHSDYRWARIPSIDFRTPYTPSLQASSGFPTDIGDTKLCIPCHAGLNSGYAIETTTADLTKTSFGTFNSHYMAAAGLMFVKNGFTGFADPTAMSGTLATKNGVSNTPVTYGESLTSSDDGGVLTSTHRKFGTAAMKTDSHPGGRDLVTGGPCVTCHLSGKHHTLKIDAFAFNNICVKCHSKEGTTLLTADNFGTVFIEEQAAIFQNAIMLARTLLHNTYGIDYDSANYPYFFPVGEAHDRDHGFTDWTLTGTLTGSDAKKLLGVCFNINLLSRDPAAYAHARTYARRLLYDSIDFLDDRTMNHSVSATIATTDPAHFTNGGTSALSSPSFNYLVKFNGPKTDGTNATLDTSTERP</sequence>
<proteinExistence type="predicted"/>
<dbReference type="Gene3D" id="3.90.10.10">
    <property type="entry name" value="Cytochrome C3"/>
    <property type="match status" value="1"/>
</dbReference>
<dbReference type="Proteomes" id="UP000756860">
    <property type="component" value="Unassembled WGS sequence"/>
</dbReference>
<keyword evidence="1 2" id="KW-0732">Signal</keyword>
<reference evidence="3 4" key="1">
    <citation type="submission" date="2021-05" db="EMBL/GenBank/DDBJ databases">
        <title>The draft genome of Geobacter luticola JCM 17780.</title>
        <authorList>
            <person name="Xu Z."/>
            <person name="Masuda Y."/>
            <person name="Itoh H."/>
            <person name="Senoo K."/>
        </authorList>
    </citation>
    <scope>NUCLEOTIDE SEQUENCE [LARGE SCALE GENOMIC DNA]</scope>
    <source>
        <strain evidence="3 4">JCM 17780</strain>
    </source>
</reference>
<dbReference type="InterPro" id="IPR051829">
    <property type="entry name" value="Multiheme_Cytochr_ET"/>
</dbReference>
<evidence type="ECO:0000256" key="2">
    <source>
        <dbReference type="SAM" id="SignalP"/>
    </source>
</evidence>
<dbReference type="EMBL" id="JAHCVK010000013">
    <property type="protein sequence ID" value="MBT0654606.1"/>
    <property type="molecule type" value="Genomic_DNA"/>
</dbReference>
<dbReference type="PANTHER" id="PTHR35038">
    <property type="entry name" value="DISSIMILATORY SULFITE REDUCTASE SIRA"/>
    <property type="match status" value="1"/>
</dbReference>
<dbReference type="RefSeq" id="WP_214176615.1">
    <property type="nucleotide sequence ID" value="NZ_JAHCVK010000013.1"/>
</dbReference>
<evidence type="ECO:0000313" key="3">
    <source>
        <dbReference type="EMBL" id="MBT0654606.1"/>
    </source>
</evidence>
<name>A0ABS5SGW3_9BACT</name>
<protein>
    <submittedName>
        <fullName evidence="3">Uncharacterized protein</fullName>
    </submittedName>
</protein>
<accession>A0ABS5SGW3</accession>
<evidence type="ECO:0000313" key="4">
    <source>
        <dbReference type="Proteomes" id="UP000756860"/>
    </source>
</evidence>
<feature type="signal peptide" evidence="2">
    <location>
        <begin position="1"/>
        <end position="20"/>
    </location>
</feature>
<feature type="chain" id="PRO_5046386240" evidence="2">
    <location>
        <begin position="21"/>
        <end position="588"/>
    </location>
</feature>
<dbReference type="InterPro" id="IPR036280">
    <property type="entry name" value="Multihaem_cyt_sf"/>
</dbReference>
<organism evidence="3 4">
    <name type="scientific">Geomobilimonas luticola</name>
    <dbReference type="NCBI Taxonomy" id="1114878"/>
    <lineage>
        <taxon>Bacteria</taxon>
        <taxon>Pseudomonadati</taxon>
        <taxon>Thermodesulfobacteriota</taxon>
        <taxon>Desulfuromonadia</taxon>
        <taxon>Geobacterales</taxon>
        <taxon>Geobacteraceae</taxon>
        <taxon>Geomobilimonas</taxon>
    </lineage>
</organism>
<dbReference type="PROSITE" id="PS51257">
    <property type="entry name" value="PROKAR_LIPOPROTEIN"/>
    <property type="match status" value="1"/>
</dbReference>